<accession>A0A0C3ABQ6</accession>
<evidence type="ECO:0000313" key="3">
    <source>
        <dbReference type="Proteomes" id="UP000325576"/>
    </source>
</evidence>
<proteinExistence type="predicted"/>
<evidence type="ECO:0000313" key="2">
    <source>
        <dbReference type="EMBL" id="KAB2582132.1"/>
    </source>
</evidence>
<gene>
    <name evidence="2" type="ORF">BS297_27345</name>
</gene>
<sequence>MANAPHTIADDPWFSPEDAVRSASVSSLLPKGLLHSAEQSSQSNHSTELAVNASTTPRSLPSSLTTIR</sequence>
<reference evidence="2 3" key="1">
    <citation type="journal article" date="2017" name="Poromechanics V (2013)">
        <title>Genomic Characterization of the Arsenic-Tolerant Actinobacterium, &lt;i&gt;Rhodococcus erythropolis&lt;/i&gt; S43.</title>
        <authorList>
            <person name="Retamal-Morales G."/>
            <person name="Mehnert M."/>
            <person name="Schwabe R."/>
            <person name="Tischler D."/>
            <person name="Schloemann M."/>
            <person name="Levican G.J."/>
        </authorList>
    </citation>
    <scope>NUCLEOTIDE SEQUENCE [LARGE SCALE GENOMIC DNA]</scope>
    <source>
        <strain evidence="2 3">S43</strain>
    </source>
</reference>
<dbReference type="EMBL" id="MRBO01000731">
    <property type="protein sequence ID" value="KAB2582132.1"/>
    <property type="molecule type" value="Genomic_DNA"/>
</dbReference>
<evidence type="ECO:0000256" key="1">
    <source>
        <dbReference type="SAM" id="MobiDB-lite"/>
    </source>
</evidence>
<organism evidence="2 3">
    <name type="scientific">Rhodococcus erythropolis</name>
    <name type="common">Arthrobacter picolinophilus</name>
    <dbReference type="NCBI Taxonomy" id="1833"/>
    <lineage>
        <taxon>Bacteria</taxon>
        <taxon>Bacillati</taxon>
        <taxon>Actinomycetota</taxon>
        <taxon>Actinomycetes</taxon>
        <taxon>Mycobacteriales</taxon>
        <taxon>Nocardiaceae</taxon>
        <taxon>Rhodococcus</taxon>
        <taxon>Rhodococcus erythropolis group</taxon>
    </lineage>
</organism>
<name>A0A0C3ABQ6_RHOER</name>
<dbReference type="AlphaFoldDB" id="A0A0C3ABQ6"/>
<dbReference type="Proteomes" id="UP000325576">
    <property type="component" value="Unassembled WGS sequence"/>
</dbReference>
<feature type="region of interest" description="Disordered" evidence="1">
    <location>
        <begin position="34"/>
        <end position="68"/>
    </location>
</feature>
<protein>
    <submittedName>
        <fullName evidence="2">Uncharacterized protein</fullName>
    </submittedName>
</protein>
<comment type="caution">
    <text evidence="2">The sequence shown here is derived from an EMBL/GenBank/DDBJ whole genome shotgun (WGS) entry which is preliminary data.</text>
</comment>
<feature type="compositionally biased region" description="Low complexity" evidence="1">
    <location>
        <begin position="54"/>
        <end position="68"/>
    </location>
</feature>
<feature type="compositionally biased region" description="Polar residues" evidence="1">
    <location>
        <begin position="37"/>
        <end position="53"/>
    </location>
</feature>